<sequence>GKILCFLGPPGVGKTSVAESIARALKRKYYRISLGGLFDVAELRGHRRTYIGALPGKIINALKLTATMNPLIVLDEIDKLTLLFSSIGECFAGRDLRGDPSSALLEVLDPSQNSFFRDHYIDVPVDLSRVLFVCTANAQDTIP</sequence>
<dbReference type="OrthoDB" id="2411602at2759"/>
<dbReference type="SMART" id="SM00382">
    <property type="entry name" value="AAA"/>
    <property type="match status" value="1"/>
</dbReference>
<gene>
    <name evidence="2" type="ORF">EAH_00068570</name>
</gene>
<dbReference type="InterPro" id="IPR003593">
    <property type="entry name" value="AAA+_ATPase"/>
</dbReference>
<dbReference type="VEuPathDB" id="ToxoDB:EAH_00068570"/>
<dbReference type="GO" id="GO:0006515">
    <property type="term" value="P:protein quality control for misfolded or incompletely synthesized proteins"/>
    <property type="evidence" value="ECO:0007669"/>
    <property type="project" value="TreeGrafter"/>
</dbReference>
<keyword evidence="2" id="KW-0378">Hydrolase</keyword>
<protein>
    <submittedName>
        <fullName evidence="2">Lon protease, putative</fullName>
    </submittedName>
</protein>
<dbReference type="GO" id="GO:0003697">
    <property type="term" value="F:single-stranded DNA binding"/>
    <property type="evidence" value="ECO:0007669"/>
    <property type="project" value="TreeGrafter"/>
</dbReference>
<name>U6GSD6_EIMAC</name>
<dbReference type="Pfam" id="PF00004">
    <property type="entry name" value="AAA"/>
    <property type="match status" value="1"/>
</dbReference>
<dbReference type="SUPFAM" id="SSF52540">
    <property type="entry name" value="P-loop containing nucleoside triphosphate hydrolases"/>
    <property type="match status" value="1"/>
</dbReference>
<dbReference type="GeneID" id="25274924"/>
<keyword evidence="2" id="KW-0645">Protease</keyword>
<evidence type="ECO:0000259" key="1">
    <source>
        <dbReference type="SMART" id="SM00382"/>
    </source>
</evidence>
<feature type="non-terminal residue" evidence="2">
    <location>
        <position position="1"/>
    </location>
</feature>
<dbReference type="PANTHER" id="PTHR43718">
    <property type="entry name" value="LON PROTEASE"/>
    <property type="match status" value="1"/>
</dbReference>
<dbReference type="GO" id="GO:0051131">
    <property type="term" value="P:chaperone-mediated protein complex assembly"/>
    <property type="evidence" value="ECO:0007669"/>
    <property type="project" value="TreeGrafter"/>
</dbReference>
<dbReference type="PANTHER" id="PTHR43718:SF2">
    <property type="entry name" value="LON PROTEASE HOMOLOG, MITOCHONDRIAL"/>
    <property type="match status" value="1"/>
</dbReference>
<dbReference type="InterPro" id="IPR027417">
    <property type="entry name" value="P-loop_NTPase"/>
</dbReference>
<organism evidence="2 3">
    <name type="scientific">Eimeria acervulina</name>
    <name type="common">Coccidian parasite</name>
    <dbReference type="NCBI Taxonomy" id="5801"/>
    <lineage>
        <taxon>Eukaryota</taxon>
        <taxon>Sar</taxon>
        <taxon>Alveolata</taxon>
        <taxon>Apicomplexa</taxon>
        <taxon>Conoidasida</taxon>
        <taxon>Coccidia</taxon>
        <taxon>Eucoccidiorida</taxon>
        <taxon>Eimeriorina</taxon>
        <taxon>Eimeriidae</taxon>
        <taxon>Eimeria</taxon>
    </lineage>
</organism>
<dbReference type="Gene3D" id="3.40.50.300">
    <property type="entry name" value="P-loop containing nucleotide triphosphate hydrolases"/>
    <property type="match status" value="1"/>
</dbReference>
<proteinExistence type="predicted"/>
<dbReference type="GO" id="GO:0007005">
    <property type="term" value="P:mitochondrion organization"/>
    <property type="evidence" value="ECO:0007669"/>
    <property type="project" value="TreeGrafter"/>
</dbReference>
<dbReference type="Proteomes" id="UP000018050">
    <property type="component" value="Unassembled WGS sequence"/>
</dbReference>
<dbReference type="InterPro" id="IPR003959">
    <property type="entry name" value="ATPase_AAA_core"/>
</dbReference>
<evidence type="ECO:0000313" key="3">
    <source>
        <dbReference type="Proteomes" id="UP000018050"/>
    </source>
</evidence>
<dbReference type="GO" id="GO:0005524">
    <property type="term" value="F:ATP binding"/>
    <property type="evidence" value="ECO:0007669"/>
    <property type="project" value="InterPro"/>
</dbReference>
<dbReference type="GO" id="GO:0004252">
    <property type="term" value="F:serine-type endopeptidase activity"/>
    <property type="evidence" value="ECO:0007669"/>
    <property type="project" value="InterPro"/>
</dbReference>
<dbReference type="GO" id="GO:0005759">
    <property type="term" value="C:mitochondrial matrix"/>
    <property type="evidence" value="ECO:0007669"/>
    <property type="project" value="TreeGrafter"/>
</dbReference>
<dbReference type="RefSeq" id="XP_013247681.1">
    <property type="nucleotide sequence ID" value="XM_013392227.1"/>
</dbReference>
<evidence type="ECO:0000313" key="2">
    <source>
        <dbReference type="EMBL" id="CDI83156.1"/>
    </source>
</evidence>
<dbReference type="EMBL" id="HG673305">
    <property type="protein sequence ID" value="CDI83156.1"/>
    <property type="molecule type" value="Genomic_DNA"/>
</dbReference>
<keyword evidence="3" id="KW-1185">Reference proteome</keyword>
<dbReference type="OMA" id="ASACQND"/>
<feature type="domain" description="AAA+ ATPase" evidence="1">
    <location>
        <begin position="1"/>
        <end position="111"/>
    </location>
</feature>
<reference evidence="2" key="2">
    <citation type="submission" date="2013-10" db="EMBL/GenBank/DDBJ databases">
        <authorList>
            <person name="Aslett M."/>
        </authorList>
    </citation>
    <scope>NUCLEOTIDE SEQUENCE</scope>
    <source>
        <strain evidence="2">Houghton</strain>
    </source>
</reference>
<dbReference type="GO" id="GO:0004176">
    <property type="term" value="F:ATP-dependent peptidase activity"/>
    <property type="evidence" value="ECO:0007669"/>
    <property type="project" value="InterPro"/>
</dbReference>
<feature type="non-terminal residue" evidence="2">
    <location>
        <position position="143"/>
    </location>
</feature>
<dbReference type="GO" id="GO:0016887">
    <property type="term" value="F:ATP hydrolysis activity"/>
    <property type="evidence" value="ECO:0007669"/>
    <property type="project" value="InterPro"/>
</dbReference>
<reference evidence="2" key="1">
    <citation type="submission" date="2013-10" db="EMBL/GenBank/DDBJ databases">
        <title>Genomic analysis of the causative agents of coccidiosis in chickens.</title>
        <authorList>
            <person name="Reid A.J."/>
            <person name="Blake D."/>
            <person name="Billington K."/>
            <person name="Browne H."/>
            <person name="Dunn M."/>
            <person name="Hung S."/>
            <person name="Kawahara F."/>
            <person name="Miranda-Saavedra D."/>
            <person name="Mourier T."/>
            <person name="Nagra H."/>
            <person name="Otto T.D."/>
            <person name="Rawlings N."/>
            <person name="Sanchez A."/>
            <person name="Sanders M."/>
            <person name="Subramaniam C."/>
            <person name="Tay Y."/>
            <person name="Dear P."/>
            <person name="Doerig C."/>
            <person name="Gruber A."/>
            <person name="Parkinson J."/>
            <person name="Shirley M."/>
            <person name="Wan K.L."/>
            <person name="Berriman M."/>
            <person name="Tomley F."/>
            <person name="Pain A."/>
        </authorList>
    </citation>
    <scope>NUCLEOTIDE SEQUENCE</scope>
    <source>
        <strain evidence="2">Houghton</strain>
    </source>
</reference>
<dbReference type="AlphaFoldDB" id="U6GSD6"/>
<accession>U6GSD6</accession>
<dbReference type="InterPro" id="IPR027065">
    <property type="entry name" value="Lon_Prtase"/>
</dbReference>